<comment type="caution">
    <text evidence="1">The sequence shown here is derived from an EMBL/GenBank/DDBJ whole genome shotgun (WGS) entry which is preliminary data.</text>
</comment>
<dbReference type="EMBL" id="BQNB010017395">
    <property type="protein sequence ID" value="GJT62672.1"/>
    <property type="molecule type" value="Genomic_DNA"/>
</dbReference>
<gene>
    <name evidence="1" type="ORF">Tco_1006205</name>
</gene>
<reference evidence="1" key="1">
    <citation type="journal article" date="2022" name="Int. J. Mol. Sci.">
        <title>Draft Genome of Tanacetum Coccineum: Genomic Comparison of Closely Related Tanacetum-Family Plants.</title>
        <authorList>
            <person name="Yamashiro T."/>
            <person name="Shiraishi A."/>
            <person name="Nakayama K."/>
            <person name="Satake H."/>
        </authorList>
    </citation>
    <scope>NUCLEOTIDE SEQUENCE</scope>
</reference>
<proteinExistence type="predicted"/>
<dbReference type="Proteomes" id="UP001151760">
    <property type="component" value="Unassembled WGS sequence"/>
</dbReference>
<organism evidence="1 2">
    <name type="scientific">Tanacetum coccineum</name>
    <dbReference type="NCBI Taxonomy" id="301880"/>
    <lineage>
        <taxon>Eukaryota</taxon>
        <taxon>Viridiplantae</taxon>
        <taxon>Streptophyta</taxon>
        <taxon>Embryophyta</taxon>
        <taxon>Tracheophyta</taxon>
        <taxon>Spermatophyta</taxon>
        <taxon>Magnoliopsida</taxon>
        <taxon>eudicotyledons</taxon>
        <taxon>Gunneridae</taxon>
        <taxon>Pentapetalae</taxon>
        <taxon>asterids</taxon>
        <taxon>campanulids</taxon>
        <taxon>Asterales</taxon>
        <taxon>Asteraceae</taxon>
        <taxon>Asteroideae</taxon>
        <taxon>Anthemideae</taxon>
        <taxon>Anthemidinae</taxon>
        <taxon>Tanacetum</taxon>
    </lineage>
</organism>
<evidence type="ECO:0000313" key="1">
    <source>
        <dbReference type="EMBL" id="GJT62672.1"/>
    </source>
</evidence>
<accession>A0ABQ5FHB4</accession>
<sequence>MHILWWGGNICTVWEVGDTGLLFRIASEGRGRQGPWGTLGLTSTTGGGVEVLHMKQPLLGGQNAFNSPFGLGNGVVG</sequence>
<evidence type="ECO:0000313" key="2">
    <source>
        <dbReference type="Proteomes" id="UP001151760"/>
    </source>
</evidence>
<protein>
    <submittedName>
        <fullName evidence="1">Uncharacterized protein</fullName>
    </submittedName>
</protein>
<keyword evidence="2" id="KW-1185">Reference proteome</keyword>
<name>A0ABQ5FHB4_9ASTR</name>
<reference evidence="1" key="2">
    <citation type="submission" date="2022-01" db="EMBL/GenBank/DDBJ databases">
        <authorList>
            <person name="Yamashiro T."/>
            <person name="Shiraishi A."/>
            <person name="Satake H."/>
            <person name="Nakayama K."/>
        </authorList>
    </citation>
    <scope>NUCLEOTIDE SEQUENCE</scope>
</reference>